<evidence type="ECO:0000313" key="2">
    <source>
        <dbReference type="EMBL" id="CAD8121971.1"/>
    </source>
</evidence>
<dbReference type="OrthoDB" id="10321822at2759"/>
<gene>
    <name evidence="2" type="ORF">PSON_ATCC_30995.1.T1350114</name>
</gene>
<feature type="transmembrane region" description="Helical" evidence="1">
    <location>
        <begin position="31"/>
        <end position="50"/>
    </location>
</feature>
<evidence type="ECO:0000256" key="1">
    <source>
        <dbReference type="SAM" id="Phobius"/>
    </source>
</evidence>
<proteinExistence type="predicted"/>
<comment type="caution">
    <text evidence="2">The sequence shown here is derived from an EMBL/GenBank/DDBJ whole genome shotgun (WGS) entry which is preliminary data.</text>
</comment>
<dbReference type="Proteomes" id="UP000692954">
    <property type="component" value="Unassembled WGS sequence"/>
</dbReference>
<keyword evidence="1" id="KW-0812">Transmembrane</keyword>
<keyword evidence="1" id="KW-0472">Membrane</keyword>
<evidence type="ECO:0008006" key="4">
    <source>
        <dbReference type="Google" id="ProtNLM"/>
    </source>
</evidence>
<protein>
    <recommendedName>
        <fullName evidence="4">Transmembrane protein</fullName>
    </recommendedName>
</protein>
<dbReference type="EMBL" id="CAJJDN010000135">
    <property type="protein sequence ID" value="CAD8121971.1"/>
    <property type="molecule type" value="Genomic_DNA"/>
</dbReference>
<keyword evidence="3" id="KW-1185">Reference proteome</keyword>
<feature type="transmembrane region" description="Helical" evidence="1">
    <location>
        <begin position="123"/>
        <end position="143"/>
    </location>
</feature>
<sequence>MIRINLVCFLYFEAFISFQLIWTIINTKNSLLWIPIVLHYVGIIFKLALIKYSDFKALWIAVVGNDGVALGLLYGEEKDLSFLYVFLLIQFELLYDTKMFYKQSLMVLFWGMIFQIICNYSEVWRLIFTLGECLVSLGFLYLINRKKKKTNNTKQKQSVQLETAVSAKQQILKLMYE</sequence>
<accession>A0A8S1R1I7</accession>
<reference evidence="2" key="1">
    <citation type="submission" date="2021-01" db="EMBL/GenBank/DDBJ databases">
        <authorList>
            <consortium name="Genoscope - CEA"/>
            <person name="William W."/>
        </authorList>
    </citation>
    <scope>NUCLEOTIDE SEQUENCE</scope>
</reference>
<feature type="transmembrane region" description="Helical" evidence="1">
    <location>
        <begin position="100"/>
        <end position="117"/>
    </location>
</feature>
<feature type="transmembrane region" description="Helical" evidence="1">
    <location>
        <begin position="7"/>
        <end position="25"/>
    </location>
</feature>
<keyword evidence="1" id="KW-1133">Transmembrane helix</keyword>
<dbReference type="AlphaFoldDB" id="A0A8S1R1I7"/>
<organism evidence="2 3">
    <name type="scientific">Paramecium sonneborni</name>
    <dbReference type="NCBI Taxonomy" id="65129"/>
    <lineage>
        <taxon>Eukaryota</taxon>
        <taxon>Sar</taxon>
        <taxon>Alveolata</taxon>
        <taxon>Ciliophora</taxon>
        <taxon>Intramacronucleata</taxon>
        <taxon>Oligohymenophorea</taxon>
        <taxon>Peniculida</taxon>
        <taxon>Parameciidae</taxon>
        <taxon>Paramecium</taxon>
    </lineage>
</organism>
<name>A0A8S1R1I7_9CILI</name>
<evidence type="ECO:0000313" key="3">
    <source>
        <dbReference type="Proteomes" id="UP000692954"/>
    </source>
</evidence>